<feature type="compositionally biased region" description="Polar residues" evidence="7">
    <location>
        <begin position="70"/>
        <end position="92"/>
    </location>
</feature>
<evidence type="ECO:0000256" key="3">
    <source>
        <dbReference type="ARBA" id="ARBA00022692"/>
    </source>
</evidence>
<keyword evidence="6" id="KW-0732">Signal</keyword>
<keyword evidence="5 6" id="KW-0472">Membrane</keyword>
<dbReference type="GO" id="GO:0006011">
    <property type="term" value="P:UDP-alpha-D-glucose metabolic process"/>
    <property type="evidence" value="ECO:0007669"/>
    <property type="project" value="InterPro"/>
</dbReference>
<dbReference type="UniPathway" id="UPA00694"/>
<organism evidence="8 9">
    <name type="scientific">Thiorhodovibrio frisius</name>
    <dbReference type="NCBI Taxonomy" id="631362"/>
    <lineage>
        <taxon>Bacteria</taxon>
        <taxon>Pseudomonadati</taxon>
        <taxon>Pseudomonadota</taxon>
        <taxon>Gammaproteobacteria</taxon>
        <taxon>Chromatiales</taxon>
        <taxon>Chromatiaceae</taxon>
        <taxon>Thiorhodovibrio</taxon>
    </lineage>
</organism>
<proteinExistence type="inferred from homology"/>
<dbReference type="HOGENOM" id="CLU_016690_0_0_6"/>
<dbReference type="Proteomes" id="UP000002964">
    <property type="component" value="Unassembled WGS sequence"/>
</dbReference>
<evidence type="ECO:0000256" key="6">
    <source>
        <dbReference type="RuleBase" id="RU365021"/>
    </source>
</evidence>
<dbReference type="STRING" id="631362.Thi970DRAFT_01742"/>
<dbReference type="InterPro" id="IPR018513">
    <property type="entry name" value="Cell_synthase_bac"/>
</dbReference>
<evidence type="ECO:0000256" key="5">
    <source>
        <dbReference type="ARBA" id="ARBA00023136"/>
    </source>
</evidence>
<reference evidence="9" key="1">
    <citation type="submission" date="2011-06" db="EMBL/GenBank/DDBJ databases">
        <authorList>
            <consortium name="US DOE Joint Genome Institute (JGI-PGF)"/>
            <person name="Lucas S."/>
            <person name="Han J."/>
            <person name="Lapidus A."/>
            <person name="Cheng J.-F."/>
            <person name="Goodwin L."/>
            <person name="Pitluck S."/>
            <person name="Peters L."/>
            <person name="Land M.L."/>
            <person name="Hauser L."/>
            <person name="Vogl K."/>
            <person name="Liu Z."/>
            <person name="Overmann J."/>
            <person name="Frigaard N.-U."/>
            <person name="Bryant D.A."/>
            <person name="Woyke T.J."/>
        </authorList>
    </citation>
    <scope>NUCLEOTIDE SEQUENCE [LARGE SCALE GENOMIC DNA]</scope>
    <source>
        <strain evidence="9">970</strain>
    </source>
</reference>
<dbReference type="PANTHER" id="PTHR39083:SF1">
    <property type="entry name" value="CYCLIC DI-GMP-BINDING PROTEIN"/>
    <property type="match status" value="1"/>
</dbReference>
<feature type="signal peptide" evidence="6">
    <location>
        <begin position="1"/>
        <end position="32"/>
    </location>
</feature>
<keyword evidence="3 6" id="KW-0812">Transmembrane</keyword>
<keyword evidence="2 6" id="KW-1003">Cell membrane</keyword>
<dbReference type="GO" id="GO:0030244">
    <property type="term" value="P:cellulose biosynthetic process"/>
    <property type="evidence" value="ECO:0007669"/>
    <property type="project" value="UniProtKB-KW"/>
</dbReference>
<comment type="pathway">
    <text evidence="6">Glycan metabolism; bacterial cellulose biosynthesis.</text>
</comment>
<keyword evidence="6" id="KW-0973">c-di-GMP</keyword>
<protein>
    <recommendedName>
        <fullName evidence="6">Cyclic di-GMP-binding protein</fullName>
    </recommendedName>
    <alternativeName>
        <fullName evidence="6">Cellulose synthase regulatory subunit</fullName>
    </alternativeName>
</protein>
<feature type="compositionally biased region" description="Low complexity" evidence="7">
    <location>
        <begin position="57"/>
        <end position="69"/>
    </location>
</feature>
<dbReference type="eggNOG" id="COG1215">
    <property type="taxonomic scope" value="Bacteria"/>
</dbReference>
<comment type="subcellular location">
    <subcellularLocation>
        <location evidence="6">Cell inner membrane</location>
    </subcellularLocation>
    <subcellularLocation>
        <location evidence="1">Cell membrane</location>
        <topology evidence="1">Single-pass membrane protein</topology>
    </subcellularLocation>
</comment>
<comment type="subunit">
    <text evidence="6">Tightly associated with the cellulose synthase catalytic subunit.</text>
</comment>
<dbReference type="GO" id="GO:0005886">
    <property type="term" value="C:plasma membrane"/>
    <property type="evidence" value="ECO:0007669"/>
    <property type="project" value="UniProtKB-SubCell"/>
</dbReference>
<reference evidence="8 9" key="2">
    <citation type="submission" date="2011-11" db="EMBL/GenBank/DDBJ databases">
        <authorList>
            <consortium name="US DOE Joint Genome Institute"/>
            <person name="Lucas S."/>
            <person name="Han J."/>
            <person name="Lapidus A."/>
            <person name="Cheng J.-F."/>
            <person name="Goodwin L."/>
            <person name="Pitluck S."/>
            <person name="Peters L."/>
            <person name="Ovchinnikova G."/>
            <person name="Zhang X."/>
            <person name="Detter J.C."/>
            <person name="Han C."/>
            <person name="Tapia R."/>
            <person name="Land M."/>
            <person name="Hauser L."/>
            <person name="Kyrpides N."/>
            <person name="Ivanova N."/>
            <person name="Pagani I."/>
            <person name="Vogl K."/>
            <person name="Liu Z."/>
            <person name="Overmann J."/>
            <person name="Frigaard N.-U."/>
            <person name="Bryant D."/>
            <person name="Woyke T."/>
        </authorList>
    </citation>
    <scope>NUCLEOTIDE SEQUENCE [LARGE SCALE GENOMIC DNA]</scope>
    <source>
        <strain evidence="8 9">970</strain>
    </source>
</reference>
<evidence type="ECO:0000256" key="2">
    <source>
        <dbReference type="ARBA" id="ARBA00022475"/>
    </source>
</evidence>
<keyword evidence="9" id="KW-1185">Reference proteome</keyword>
<keyword evidence="6" id="KW-0997">Cell inner membrane</keyword>
<dbReference type="Gene3D" id="2.60.120.260">
    <property type="entry name" value="Galactose-binding domain-like"/>
    <property type="match status" value="2"/>
</dbReference>
<evidence type="ECO:0000256" key="7">
    <source>
        <dbReference type="SAM" id="MobiDB-lite"/>
    </source>
</evidence>
<dbReference type="PANTHER" id="PTHR39083">
    <property type="entry name" value="CYCLIC DI-GMP-BINDING PROTEIN"/>
    <property type="match status" value="1"/>
</dbReference>
<comment type="function">
    <text evidence="6">Binds the cellulose synthase activator, bis-(3'-5') cyclic diguanylic acid (c-di-GMP).</text>
</comment>
<evidence type="ECO:0000313" key="9">
    <source>
        <dbReference type="Proteomes" id="UP000002964"/>
    </source>
</evidence>
<gene>
    <name evidence="8" type="ORF">Thi970DRAFT_01742</name>
</gene>
<keyword evidence="4 6" id="KW-1133">Transmembrane helix</keyword>
<evidence type="ECO:0000256" key="4">
    <source>
        <dbReference type="ARBA" id="ARBA00022989"/>
    </source>
</evidence>
<dbReference type="EMBL" id="JH603169">
    <property type="protein sequence ID" value="EIC21530.1"/>
    <property type="molecule type" value="Genomic_DNA"/>
</dbReference>
<comment type="similarity">
    <text evidence="6">Belongs to the AcsB/BcsB family.</text>
</comment>
<dbReference type="AlphaFoldDB" id="H8Z205"/>
<accession>H8Z205</accession>
<dbReference type="Pfam" id="PF03170">
    <property type="entry name" value="BcsB"/>
    <property type="match status" value="1"/>
</dbReference>
<feature type="chain" id="PRO_5015211960" description="Cyclic di-GMP-binding protein" evidence="6">
    <location>
        <begin position="33"/>
        <end position="857"/>
    </location>
</feature>
<feature type="region of interest" description="Disordered" evidence="7">
    <location>
        <begin position="42"/>
        <end position="95"/>
    </location>
</feature>
<sequence length="857" mass="92017">MHHGLCFGPSRGLPGSALLLMTAIALSPMVIAQDAAPQAADAAAPAAVQPANPPADQPADQPTDQVTDQSPNPSTSPPTGQAMGQSATQSANGAAPLRAEQDLASFLYGKTSIMLQGAQARASVTLPLPAAWDVQAFTLRLKYRNSGSLVRDRSQLRVALNGLIIGQFALDPERPEGEARIPLPRDLLEVGSNYLEFSVAQHTNRPSCEDPRAPELWTQIDAKASTLTLEYQRLFPTLKLSGINNFVKRHRWGQGRLRILMPLTDGKADADQLRWGALVAQAAAIGLLFNPLESRLEPLHPFAKQVNAHYGDIVLVGTRDQLKGALGADWADTVTDAYLGIRSSQDLAGTAGKAAEPWVALVVSGRDEAEVTRAATALGVMREPLPAMPSALIKTLELPDIPDNTGPHALIDGAVASFADLGASTTTLTSPLLPATLFSGEGGDVLADLPTSLGLNFWVPAGFFPGRPLEGVVTLNFSYGARLRGDSVLNLSLNGIFVRAIPLDQPAGSVERGYEVRFPLSLLRPGSNQLDLSPMLVPSYTGECDLRQGENLLLTIDAESSLQLPPVQRLATLPDLELLARAGYPWLRDPTGSDLAVELGDATPATASAAWTLLGRMAQITGVPLFRASIGSNIDEQQPNEDRDLLMIGAVPVLKSKLCAAGPISCRDGQVRIDYPVLEAVMPAKPDKQWAERGLAGIESWFDPPKGRLGRFDARFGLTEPESSTRPSGDLLGERGALFSFESPNAPGRAVLMLTARTPELLQERTARLVQPDFWYNLKGGMVLWEQTEQSLFSQSPRRTFTVGEVNTGTWLNYLLSAYPAALISVTLLLAVLLASLLFVVTGRFRRRRHPQVPEDA</sequence>
<evidence type="ECO:0000256" key="1">
    <source>
        <dbReference type="ARBA" id="ARBA00004162"/>
    </source>
</evidence>
<keyword evidence="6" id="KW-0135">Cellulose biosynthesis</keyword>
<evidence type="ECO:0000313" key="8">
    <source>
        <dbReference type="EMBL" id="EIC21530.1"/>
    </source>
</evidence>
<feature type="transmembrane region" description="Helical" evidence="6">
    <location>
        <begin position="818"/>
        <end position="841"/>
    </location>
</feature>
<name>H8Z205_9GAMM</name>